<comment type="caution">
    <text evidence="1">The sequence shown here is derived from an EMBL/GenBank/DDBJ whole genome shotgun (WGS) entry which is preliminary data.</text>
</comment>
<gene>
    <name evidence="1" type="ORF">ACFQ3J_21700</name>
</gene>
<dbReference type="RefSeq" id="WP_090728208.1">
    <property type="nucleotide sequence ID" value="NZ_JBHTKX010000004.1"/>
</dbReference>
<sequence>MQTIFKENHKQRMKPELINQMESVVKSVIVNEKFHADFYLHDLKVMDSSNGGIFAWYVYDCGTHLIQLSNYDEVIAFQKEWIQSMPSIRDKHWRDCLYVCDTAKSELKIVKSFSEGNLVEQLKLVV</sequence>
<proteinExistence type="predicted"/>
<dbReference type="Proteomes" id="UP001597169">
    <property type="component" value="Unassembled WGS sequence"/>
</dbReference>
<evidence type="ECO:0008006" key="3">
    <source>
        <dbReference type="Google" id="ProtNLM"/>
    </source>
</evidence>
<accession>A0ABW3Q138</accession>
<organism evidence="1 2">
    <name type="scientific">Paenibacillus provencensis</name>
    <dbReference type="NCBI Taxonomy" id="441151"/>
    <lineage>
        <taxon>Bacteria</taxon>
        <taxon>Bacillati</taxon>
        <taxon>Bacillota</taxon>
        <taxon>Bacilli</taxon>
        <taxon>Bacillales</taxon>
        <taxon>Paenibacillaceae</taxon>
        <taxon>Paenibacillus</taxon>
    </lineage>
</organism>
<protein>
    <recommendedName>
        <fullName evidence="3">Immunity protein 63</fullName>
    </recommendedName>
</protein>
<name>A0ABW3Q138_9BACL</name>
<dbReference type="EMBL" id="JBHTKX010000004">
    <property type="protein sequence ID" value="MFD1130763.1"/>
    <property type="molecule type" value="Genomic_DNA"/>
</dbReference>
<evidence type="ECO:0000313" key="2">
    <source>
        <dbReference type="Proteomes" id="UP001597169"/>
    </source>
</evidence>
<reference evidence="2" key="1">
    <citation type="journal article" date="2019" name="Int. J. Syst. Evol. Microbiol.">
        <title>The Global Catalogue of Microorganisms (GCM) 10K type strain sequencing project: providing services to taxonomists for standard genome sequencing and annotation.</title>
        <authorList>
            <consortium name="The Broad Institute Genomics Platform"/>
            <consortium name="The Broad Institute Genome Sequencing Center for Infectious Disease"/>
            <person name="Wu L."/>
            <person name="Ma J."/>
        </authorList>
    </citation>
    <scope>NUCLEOTIDE SEQUENCE [LARGE SCALE GENOMIC DNA]</scope>
    <source>
        <strain evidence="2">CCUG 53519</strain>
    </source>
</reference>
<keyword evidence="2" id="KW-1185">Reference proteome</keyword>
<evidence type="ECO:0000313" key="1">
    <source>
        <dbReference type="EMBL" id="MFD1130763.1"/>
    </source>
</evidence>